<dbReference type="InterPro" id="IPR042814">
    <property type="entry name" value="Morn5"/>
</dbReference>
<dbReference type="Gene3D" id="2.20.110.10">
    <property type="entry name" value="Histone H3 K4-specific methyltransferase SET7/9 N-terminal domain"/>
    <property type="match status" value="1"/>
</dbReference>
<evidence type="ECO:0000256" key="2">
    <source>
        <dbReference type="ARBA" id="ARBA00016322"/>
    </source>
</evidence>
<dbReference type="SUPFAM" id="SSF82185">
    <property type="entry name" value="Histone H3 K4-specific methyltransferase SET7/9 N-terminal domain"/>
    <property type="match status" value="1"/>
</dbReference>
<reference evidence="7 8" key="1">
    <citation type="submission" date="2023-01" db="EMBL/GenBank/DDBJ databases">
        <authorList>
            <person name="Whitehead M."/>
        </authorList>
    </citation>
    <scope>NUCLEOTIDE SEQUENCE [LARGE SCALE GENOMIC DNA]</scope>
</reference>
<dbReference type="GO" id="GO:0031514">
    <property type="term" value="C:motile cilium"/>
    <property type="evidence" value="ECO:0007669"/>
    <property type="project" value="UniProtKB-SubCell"/>
</dbReference>
<protein>
    <recommendedName>
        <fullName evidence="2">MORN repeat-containing protein 5</fullName>
    </recommendedName>
</protein>
<name>A0AAV0VRX4_9HEMI</name>
<accession>A0AAV0VRX4</accession>
<keyword evidence="3" id="KW-0677">Repeat</keyword>
<keyword evidence="5" id="KW-0969">Cilium</keyword>
<dbReference type="SMART" id="SM00698">
    <property type="entry name" value="MORN"/>
    <property type="match status" value="2"/>
</dbReference>
<keyword evidence="8" id="KW-1185">Reference proteome</keyword>
<proteinExistence type="predicted"/>
<evidence type="ECO:0000256" key="5">
    <source>
        <dbReference type="ARBA" id="ARBA00023069"/>
    </source>
</evidence>
<evidence type="ECO:0000313" key="7">
    <source>
        <dbReference type="EMBL" id="CAI6345508.1"/>
    </source>
</evidence>
<comment type="subcellular location">
    <subcellularLocation>
        <location evidence="1">Cell projection</location>
        <location evidence="1">Cilium</location>
        <location evidence="1">Flagellum</location>
    </subcellularLocation>
</comment>
<dbReference type="InterPro" id="IPR003409">
    <property type="entry name" value="MORN"/>
</dbReference>
<evidence type="ECO:0000256" key="3">
    <source>
        <dbReference type="ARBA" id="ARBA00022737"/>
    </source>
</evidence>
<evidence type="ECO:0000256" key="1">
    <source>
        <dbReference type="ARBA" id="ARBA00004230"/>
    </source>
</evidence>
<sequence length="310" mass="35676">MICSEKKSRKKIKVSVKRQLHPNCKWIPIGTGNHYKGKWNHRTMSGDGVYVMRNGTVYEGNFEDGLFHGDGTMYYSSGSRIEGVWEKGKCVQQNYIFSDGLRFQQNNWQYCKVPDRRFAIEHTNGFEPASRSYVTNRQPTLEVPDGAYDAGDGFYWPLTNTVHDYWTNALIRVPTVESSNWIIKNCHRGGKRVVGFRPELYKNWYGTEAEENEEESMVADNNNNISSEEIIHNDQSVMAEIKSAPSFDLPLRNIRFAIEHTNGFEPASRSYVTNRQPTLEVPDGAYDAGDGFYWPLTNTVHDYWTNALIR</sequence>
<keyword evidence="4" id="KW-0282">Flagellum</keyword>
<organism evidence="7 8">
    <name type="scientific">Macrosiphum euphorbiae</name>
    <name type="common">potato aphid</name>
    <dbReference type="NCBI Taxonomy" id="13131"/>
    <lineage>
        <taxon>Eukaryota</taxon>
        <taxon>Metazoa</taxon>
        <taxon>Ecdysozoa</taxon>
        <taxon>Arthropoda</taxon>
        <taxon>Hexapoda</taxon>
        <taxon>Insecta</taxon>
        <taxon>Pterygota</taxon>
        <taxon>Neoptera</taxon>
        <taxon>Paraneoptera</taxon>
        <taxon>Hemiptera</taxon>
        <taxon>Sternorrhyncha</taxon>
        <taxon>Aphidomorpha</taxon>
        <taxon>Aphidoidea</taxon>
        <taxon>Aphididae</taxon>
        <taxon>Macrosiphini</taxon>
        <taxon>Macrosiphum</taxon>
    </lineage>
</organism>
<dbReference type="PANTHER" id="PTHR46437:SF1">
    <property type="entry name" value="MORN REPEAT-CONTAINING PROTEIN 5"/>
    <property type="match status" value="1"/>
</dbReference>
<dbReference type="Proteomes" id="UP001160148">
    <property type="component" value="Unassembled WGS sequence"/>
</dbReference>
<keyword evidence="6" id="KW-0966">Cell projection</keyword>
<evidence type="ECO:0000256" key="6">
    <source>
        <dbReference type="ARBA" id="ARBA00023273"/>
    </source>
</evidence>
<dbReference type="EMBL" id="CARXXK010000001">
    <property type="protein sequence ID" value="CAI6345508.1"/>
    <property type="molecule type" value="Genomic_DNA"/>
</dbReference>
<comment type="caution">
    <text evidence="7">The sequence shown here is derived from an EMBL/GenBank/DDBJ whole genome shotgun (WGS) entry which is preliminary data.</text>
</comment>
<evidence type="ECO:0000256" key="4">
    <source>
        <dbReference type="ARBA" id="ARBA00022846"/>
    </source>
</evidence>
<evidence type="ECO:0000313" key="8">
    <source>
        <dbReference type="Proteomes" id="UP001160148"/>
    </source>
</evidence>
<dbReference type="PANTHER" id="PTHR46437">
    <property type="entry name" value="MORN REPEAT-CONTAINING PROTEIN 5"/>
    <property type="match status" value="1"/>
</dbReference>
<dbReference type="AlphaFoldDB" id="A0AAV0VRX4"/>
<gene>
    <name evidence="7" type="ORF">MEUPH1_LOCUS2511</name>
</gene>